<name>A0A9P7K9T8_9AGAR</name>
<dbReference type="AlphaFoldDB" id="A0A9P7K9T8"/>
<organism evidence="2 3">
    <name type="scientific">Asterophora parasitica</name>
    <dbReference type="NCBI Taxonomy" id="117018"/>
    <lineage>
        <taxon>Eukaryota</taxon>
        <taxon>Fungi</taxon>
        <taxon>Dikarya</taxon>
        <taxon>Basidiomycota</taxon>
        <taxon>Agaricomycotina</taxon>
        <taxon>Agaricomycetes</taxon>
        <taxon>Agaricomycetidae</taxon>
        <taxon>Agaricales</taxon>
        <taxon>Tricholomatineae</taxon>
        <taxon>Lyophyllaceae</taxon>
        <taxon>Asterophora</taxon>
    </lineage>
</organism>
<sequence>MPQQSQPHLSPPPTCLSPLDTTSTSTHQTDEELFAVFCFAQRQSDPAASYKALAMRWDDANARQKKKVLEWAIMVGLVKLKSQPLAAAPPNFYLTTDPTPPLWVTMLKEAAEEAAEREILNVQIVEFLDSVGSMNPDGTFNPRGQ</sequence>
<protein>
    <submittedName>
        <fullName evidence="2">Uncharacterized protein</fullName>
    </submittedName>
</protein>
<gene>
    <name evidence="2" type="ORF">DXG03_005598</name>
</gene>
<evidence type="ECO:0000256" key="1">
    <source>
        <dbReference type="SAM" id="MobiDB-lite"/>
    </source>
</evidence>
<dbReference type="EMBL" id="JABCKV010000348">
    <property type="protein sequence ID" value="KAG5641265.1"/>
    <property type="molecule type" value="Genomic_DNA"/>
</dbReference>
<keyword evidence="3" id="KW-1185">Reference proteome</keyword>
<reference evidence="2" key="1">
    <citation type="submission" date="2020-07" db="EMBL/GenBank/DDBJ databases">
        <authorList>
            <person name="Nieuwenhuis M."/>
            <person name="Van De Peppel L.J.J."/>
        </authorList>
    </citation>
    <scope>NUCLEOTIDE SEQUENCE</scope>
    <source>
        <strain evidence="2">AP01</strain>
        <tissue evidence="2">Mycelium</tissue>
    </source>
</reference>
<comment type="caution">
    <text evidence="2">The sequence shown here is derived from an EMBL/GenBank/DDBJ whole genome shotgun (WGS) entry which is preliminary data.</text>
</comment>
<evidence type="ECO:0000313" key="3">
    <source>
        <dbReference type="Proteomes" id="UP000775547"/>
    </source>
</evidence>
<dbReference type="Proteomes" id="UP000775547">
    <property type="component" value="Unassembled WGS sequence"/>
</dbReference>
<evidence type="ECO:0000313" key="2">
    <source>
        <dbReference type="EMBL" id="KAG5641265.1"/>
    </source>
</evidence>
<feature type="region of interest" description="Disordered" evidence="1">
    <location>
        <begin position="1"/>
        <end position="24"/>
    </location>
</feature>
<proteinExistence type="predicted"/>
<accession>A0A9P7K9T8</accession>
<reference evidence="2" key="2">
    <citation type="submission" date="2021-10" db="EMBL/GenBank/DDBJ databases">
        <title>Phylogenomics reveals ancestral predisposition of the termite-cultivated fungus Termitomyces towards a domesticated lifestyle.</title>
        <authorList>
            <person name="Auxier B."/>
            <person name="Grum-Grzhimaylo A."/>
            <person name="Cardenas M.E."/>
            <person name="Lodge J.D."/>
            <person name="Laessoe T."/>
            <person name="Pedersen O."/>
            <person name="Smith M.E."/>
            <person name="Kuyper T.W."/>
            <person name="Franco-Molano E.A."/>
            <person name="Baroni T.J."/>
            <person name="Aanen D.K."/>
        </authorList>
    </citation>
    <scope>NUCLEOTIDE SEQUENCE</scope>
    <source>
        <strain evidence="2">AP01</strain>
        <tissue evidence="2">Mycelium</tissue>
    </source>
</reference>